<comment type="caution">
    <text evidence="9">The sequence shown here is derived from an EMBL/GenBank/DDBJ whole genome shotgun (WGS) entry which is preliminary data.</text>
</comment>
<organism evidence="9 11">
    <name type="scientific">Candidatus Methanodesulfokora washburnensis</name>
    <dbReference type="NCBI Taxonomy" id="2478471"/>
    <lineage>
        <taxon>Archaea</taxon>
        <taxon>Thermoproteota</taxon>
        <taxon>Candidatus Korarchaeia</taxon>
        <taxon>Candidatus Korarchaeia incertae sedis</taxon>
        <taxon>Candidatus Methanodesulfokora</taxon>
    </lineage>
</organism>
<dbReference type="PANTHER" id="PTHR11721:SF3">
    <property type="entry name" value="LARGE RIBOSOMAL SUBUNIT PROTEIN UL15"/>
    <property type="match status" value="1"/>
</dbReference>
<evidence type="ECO:0000259" key="8">
    <source>
        <dbReference type="Pfam" id="PF00828"/>
    </source>
</evidence>
<evidence type="ECO:0000256" key="7">
    <source>
        <dbReference type="SAM" id="MobiDB-lite"/>
    </source>
</evidence>
<evidence type="ECO:0000256" key="2">
    <source>
        <dbReference type="ARBA" id="ARBA00022980"/>
    </source>
</evidence>
<dbReference type="RefSeq" id="WP_125670822.1">
    <property type="nucleotide sequence ID" value="NZ_RCOS01000062.1"/>
</dbReference>
<dbReference type="SUPFAM" id="SSF52080">
    <property type="entry name" value="Ribosomal proteins L15p and L18e"/>
    <property type="match status" value="1"/>
</dbReference>
<feature type="compositionally biased region" description="Basic residues" evidence="7">
    <location>
        <begin position="1"/>
        <end position="16"/>
    </location>
</feature>
<dbReference type="InterPro" id="IPR036227">
    <property type="entry name" value="Ribosomal_uL15/eL18_sf"/>
</dbReference>
<evidence type="ECO:0000313" key="10">
    <source>
        <dbReference type="EMBL" id="RZN62428.1"/>
    </source>
</evidence>
<feature type="region of interest" description="Disordered" evidence="7">
    <location>
        <begin position="1"/>
        <end position="37"/>
    </location>
</feature>
<sequence>MMFIPRRRKKTRKLRGSRLYGYGKQRQHRRSGRGGGFGGAGAHKHWWTWYTAHWPDYFGMGRRGFKRPRAREMNSINLGDIEKIIEELEQKGAVKMREDGKLEVDLIMAGYDKVLGKGRIDRPMVIKAREFSRVALERISQAGGEAVKV</sequence>
<dbReference type="Gene3D" id="4.10.990.10">
    <property type="match status" value="1"/>
</dbReference>
<evidence type="ECO:0000313" key="12">
    <source>
        <dbReference type="Proteomes" id="UP000316217"/>
    </source>
</evidence>
<dbReference type="EMBL" id="RCOS01000062">
    <property type="protein sequence ID" value="RSN76199.1"/>
    <property type="molecule type" value="Genomic_DNA"/>
</dbReference>
<keyword evidence="11" id="KW-1185">Reference proteome</keyword>
<keyword evidence="3 5" id="KW-0687">Ribonucleoprotein</keyword>
<comment type="subunit">
    <text evidence="5">Part of the 50S ribosomal subunit.</text>
</comment>
<dbReference type="AlphaFoldDB" id="A0A3R9X5Z3"/>
<proteinExistence type="inferred from homology"/>
<dbReference type="GO" id="GO:0019843">
    <property type="term" value="F:rRNA binding"/>
    <property type="evidence" value="ECO:0007669"/>
    <property type="project" value="UniProtKB-UniRule"/>
</dbReference>
<dbReference type="InterPro" id="IPR027386">
    <property type="entry name" value="Rbsml_uL15_N"/>
</dbReference>
<dbReference type="HAMAP" id="MF_01341">
    <property type="entry name" value="Ribosomal_uL15"/>
    <property type="match status" value="1"/>
</dbReference>
<evidence type="ECO:0000256" key="3">
    <source>
        <dbReference type="ARBA" id="ARBA00023274"/>
    </source>
</evidence>
<comment type="function">
    <text evidence="5">Binds to the 23S rRNA.</text>
</comment>
<dbReference type="GO" id="GO:0022625">
    <property type="term" value="C:cytosolic large ribosomal subunit"/>
    <property type="evidence" value="ECO:0007669"/>
    <property type="project" value="TreeGrafter"/>
</dbReference>
<dbReference type="EMBL" id="RXII01000047">
    <property type="protein sequence ID" value="RZN62428.1"/>
    <property type="molecule type" value="Genomic_DNA"/>
</dbReference>
<dbReference type="InterPro" id="IPR001196">
    <property type="entry name" value="Ribosomal_uL15_CS"/>
</dbReference>
<dbReference type="GO" id="GO:0006412">
    <property type="term" value="P:translation"/>
    <property type="evidence" value="ECO:0007669"/>
    <property type="project" value="UniProtKB-UniRule"/>
</dbReference>
<feature type="domain" description="Large ribosomal subunit protein uL15/eL18" evidence="8">
    <location>
        <begin position="76"/>
        <end position="147"/>
    </location>
</feature>
<keyword evidence="2 5" id="KW-0689">Ribosomal protein</keyword>
<accession>A0A3R9X5Z3</accession>
<evidence type="ECO:0000256" key="4">
    <source>
        <dbReference type="ARBA" id="ARBA00035200"/>
    </source>
</evidence>
<dbReference type="InterPro" id="IPR030878">
    <property type="entry name" value="Ribosomal_uL15"/>
</dbReference>
<dbReference type="OrthoDB" id="9418at2157"/>
<keyword evidence="5" id="KW-0699">rRNA-binding</keyword>
<evidence type="ECO:0000256" key="5">
    <source>
        <dbReference type="HAMAP-Rule" id="MF_01341"/>
    </source>
</evidence>
<dbReference type="PANTHER" id="PTHR11721">
    <property type="entry name" value="60S RIBOSOMAL PROTEIN L27A"/>
    <property type="match status" value="1"/>
</dbReference>
<gene>
    <name evidence="5" type="primary">rpl15</name>
    <name evidence="9" type="ORF">D6D85_04400</name>
    <name evidence="10" type="ORF">EF810_02910</name>
</gene>
<reference evidence="9 11" key="1">
    <citation type="submission" date="2018-10" db="EMBL/GenBank/DDBJ databases">
        <title>Co-occurring genomic capacity for anaerobic methane metabolism and dissimilatory sulfite reduction discovered in the Korarchaeota.</title>
        <authorList>
            <person name="Mckay L.J."/>
            <person name="Dlakic M."/>
            <person name="Fields M.W."/>
            <person name="Delmont T.O."/>
            <person name="Eren A.M."/>
            <person name="Jay Z.J."/>
            <person name="Klingelsmith K.B."/>
            <person name="Rusch D.B."/>
            <person name="Inskeep W.P."/>
        </authorList>
    </citation>
    <scope>NUCLEOTIDE SEQUENCE [LARGE SCALE GENOMIC DNA]</scope>
    <source>
        <strain evidence="9 11">MDKW</strain>
    </source>
</reference>
<dbReference type="Pfam" id="PF00828">
    <property type="entry name" value="Ribosomal_L27A"/>
    <property type="match status" value="1"/>
</dbReference>
<reference evidence="10 12" key="2">
    <citation type="journal article" date="2019" name="Nat. Microbiol.">
        <title>Wide diversity of methane and short-chain alkane metabolisms in uncultured archaea.</title>
        <authorList>
            <person name="Borrel G."/>
            <person name="Adam P.S."/>
            <person name="McKay L.J."/>
            <person name="Chen L.X."/>
            <person name="Sierra-Garcia I.N."/>
            <person name="Sieber C.M."/>
            <person name="Letourneur Q."/>
            <person name="Ghozlane A."/>
            <person name="Andersen G.L."/>
            <person name="Li W.J."/>
            <person name="Hallam S.J."/>
            <person name="Muyzer G."/>
            <person name="de Oliveira V.M."/>
            <person name="Inskeep W.P."/>
            <person name="Banfield J.F."/>
            <person name="Gribaldo S."/>
        </authorList>
    </citation>
    <scope>NUCLEOTIDE SEQUENCE [LARGE SCALE GENOMIC DNA]</scope>
    <source>
        <strain evidence="10">NM4</strain>
    </source>
</reference>
<dbReference type="Proteomes" id="UP000277582">
    <property type="component" value="Unassembled WGS sequence"/>
</dbReference>
<keyword evidence="5" id="KW-0694">RNA-binding</keyword>
<dbReference type="PROSITE" id="PS00475">
    <property type="entry name" value="RIBOSOMAL_L15"/>
    <property type="match status" value="1"/>
</dbReference>
<evidence type="ECO:0000256" key="6">
    <source>
        <dbReference type="RuleBase" id="RU003888"/>
    </source>
</evidence>
<evidence type="ECO:0000256" key="1">
    <source>
        <dbReference type="ARBA" id="ARBA00007320"/>
    </source>
</evidence>
<dbReference type="Gene3D" id="3.100.10.10">
    <property type="match status" value="1"/>
</dbReference>
<evidence type="ECO:0000313" key="11">
    <source>
        <dbReference type="Proteomes" id="UP000277582"/>
    </source>
</evidence>
<name>A0A3R9X5Z3_9CREN</name>
<evidence type="ECO:0000313" key="9">
    <source>
        <dbReference type="EMBL" id="RSN76199.1"/>
    </source>
</evidence>
<comment type="similarity">
    <text evidence="1 5 6">Belongs to the universal ribosomal protein uL15 family.</text>
</comment>
<dbReference type="InterPro" id="IPR021131">
    <property type="entry name" value="Ribosomal_uL15/eL18"/>
</dbReference>
<dbReference type="Proteomes" id="UP000316217">
    <property type="component" value="Unassembled WGS sequence"/>
</dbReference>
<protein>
    <recommendedName>
        <fullName evidence="4 5">Large ribosomal subunit protein uL15</fullName>
    </recommendedName>
</protein>
<dbReference type="GO" id="GO:0003735">
    <property type="term" value="F:structural constituent of ribosome"/>
    <property type="evidence" value="ECO:0007669"/>
    <property type="project" value="InterPro"/>
</dbReference>